<evidence type="ECO:0008006" key="4">
    <source>
        <dbReference type="Google" id="ProtNLM"/>
    </source>
</evidence>
<gene>
    <name evidence="3" type="ORF">MNBD_UNCLBAC01-1466</name>
</gene>
<dbReference type="InterPro" id="IPR051803">
    <property type="entry name" value="TA_system_RelE-like_toxin"/>
</dbReference>
<dbReference type="PANTHER" id="PTHR33755:SF9">
    <property type="entry name" value="TOXIN PARE1"/>
    <property type="match status" value="1"/>
</dbReference>
<organism evidence="3">
    <name type="scientific">hydrothermal vent metagenome</name>
    <dbReference type="NCBI Taxonomy" id="652676"/>
    <lineage>
        <taxon>unclassified sequences</taxon>
        <taxon>metagenomes</taxon>
        <taxon>ecological metagenomes</taxon>
    </lineage>
</organism>
<accession>A0A3B1D7T0</accession>
<evidence type="ECO:0000256" key="1">
    <source>
        <dbReference type="ARBA" id="ARBA00006226"/>
    </source>
</evidence>
<dbReference type="InterPro" id="IPR028344">
    <property type="entry name" value="ParE1/4"/>
</dbReference>
<dbReference type="Pfam" id="PF05016">
    <property type="entry name" value="ParE_toxin"/>
    <property type="match status" value="1"/>
</dbReference>
<reference evidence="3" key="1">
    <citation type="submission" date="2018-06" db="EMBL/GenBank/DDBJ databases">
        <authorList>
            <person name="Zhirakovskaya E."/>
        </authorList>
    </citation>
    <scope>NUCLEOTIDE SEQUENCE</scope>
</reference>
<sequence length="95" mass="11400">MLNYKLTSDAKSDLRRIYNYGLEKWGINQADRYYNNLFDKFEEIAESPYLYMAVDDIREGYRRSVCGMDNIYYRVVDDIVEIMNILGRQDVDEVF</sequence>
<keyword evidence="2" id="KW-1277">Toxin-antitoxin system</keyword>
<dbReference type="InterPro" id="IPR035093">
    <property type="entry name" value="RelE/ParE_toxin_dom_sf"/>
</dbReference>
<evidence type="ECO:0000313" key="3">
    <source>
        <dbReference type="EMBL" id="VAX34841.1"/>
    </source>
</evidence>
<comment type="similarity">
    <text evidence="1">Belongs to the RelE toxin family.</text>
</comment>
<name>A0A3B1D7T0_9ZZZZ</name>
<evidence type="ECO:0000256" key="2">
    <source>
        <dbReference type="ARBA" id="ARBA00022649"/>
    </source>
</evidence>
<protein>
    <recommendedName>
        <fullName evidence="4">Toxin</fullName>
    </recommendedName>
</protein>
<dbReference type="EMBL" id="UOGJ01000010">
    <property type="protein sequence ID" value="VAX34841.1"/>
    <property type="molecule type" value="Genomic_DNA"/>
</dbReference>
<proteinExistence type="inferred from homology"/>
<dbReference type="InterPro" id="IPR007712">
    <property type="entry name" value="RelE/ParE_toxin"/>
</dbReference>
<dbReference type="AlphaFoldDB" id="A0A3B1D7T0"/>
<dbReference type="PANTHER" id="PTHR33755">
    <property type="entry name" value="TOXIN PARE1-RELATED"/>
    <property type="match status" value="1"/>
</dbReference>
<dbReference type="Gene3D" id="3.30.2310.20">
    <property type="entry name" value="RelE-like"/>
    <property type="match status" value="1"/>
</dbReference>
<dbReference type="PIRSF" id="PIRSF029218">
    <property type="entry name" value="ParE"/>
    <property type="match status" value="1"/>
</dbReference>